<accession>D3F9Z7</accession>
<sequence>MRNRTLHQLLQAFTEDSGLQLAAETARGAEIPFEVIEEPGARSALYCYRPLTGNFIRSRMGILDRLPSYLPAARAIAAIEGIDAYLRARGEPRIPPDERERADAVLRSFLSAVYAESSEFGFQPERFAAAYTELETALYEGRQVALVLAPLLGLALESDEVPLGEGLALVRGETLPDAPPEAVWSTPGEVEHGTVLAVLTLEGERLAGPPLSTARARFRRLLSALRLFDEGSYALGPLAWAQLDGGPWQVAPLGGSGRARGRTALTADQEDELRAFCSLVARRTPRAGEVAWALARFEMARERLSPFEALTDDLLALRALLEPEGAESGRLAQRLAVICGLPEERGALAERVARAVTLERTVIGGLAQPEGSAEGLLDELSGHLRALLRDILCGHLDSDVRTLADELLAEAAAEPLAS</sequence>
<reference evidence="1 2" key="1">
    <citation type="journal article" date="2010" name="Stand. Genomic Sci.">
        <title>Complete genome sequence of Conexibacter woesei type strain (ID131577).</title>
        <authorList>
            <person name="Pukall R."/>
            <person name="Lapidus A."/>
            <person name="Glavina Del Rio T."/>
            <person name="Copeland A."/>
            <person name="Tice H."/>
            <person name="Cheng J.-F."/>
            <person name="Lucas S."/>
            <person name="Chen F."/>
            <person name="Nolan M."/>
            <person name="Bruce D."/>
            <person name="Goodwin L."/>
            <person name="Pitluck S."/>
            <person name="Mavromatis K."/>
            <person name="Ivanova N."/>
            <person name="Ovchinnikova G."/>
            <person name="Pati A."/>
            <person name="Chen A."/>
            <person name="Palaniappan K."/>
            <person name="Land M."/>
            <person name="Hauser L."/>
            <person name="Chang Y.-J."/>
            <person name="Jeffries C.D."/>
            <person name="Chain P."/>
            <person name="Meincke L."/>
            <person name="Sims D."/>
            <person name="Brettin T."/>
            <person name="Detter J.C."/>
            <person name="Rohde M."/>
            <person name="Goeker M."/>
            <person name="Bristow J."/>
            <person name="Eisen J.A."/>
            <person name="Markowitz V."/>
            <person name="Kyrpides N.C."/>
            <person name="Klenk H.-P."/>
            <person name="Hugenholtz P."/>
        </authorList>
    </citation>
    <scope>NUCLEOTIDE SEQUENCE [LARGE SCALE GENOMIC DNA]</scope>
    <source>
        <strain evidence="2">DSM 14684 / CIP 108061 / JCM 11494 / NBRC 100937 / ID131577</strain>
    </source>
</reference>
<dbReference type="KEGG" id="cwo:Cwoe_4679"/>
<evidence type="ECO:0000313" key="2">
    <source>
        <dbReference type="Proteomes" id="UP000008229"/>
    </source>
</evidence>
<gene>
    <name evidence="1" type="ordered locus">Cwoe_4679</name>
</gene>
<evidence type="ECO:0000313" key="1">
    <source>
        <dbReference type="EMBL" id="ADB53092.1"/>
    </source>
</evidence>
<keyword evidence="2" id="KW-1185">Reference proteome</keyword>
<dbReference type="Proteomes" id="UP000008229">
    <property type="component" value="Chromosome"/>
</dbReference>
<organism evidence="1 2">
    <name type="scientific">Conexibacter woesei (strain DSM 14684 / CCUG 47730 / CIP 108061 / JCM 11494 / NBRC 100937 / ID131577)</name>
    <dbReference type="NCBI Taxonomy" id="469383"/>
    <lineage>
        <taxon>Bacteria</taxon>
        <taxon>Bacillati</taxon>
        <taxon>Actinomycetota</taxon>
        <taxon>Thermoleophilia</taxon>
        <taxon>Solirubrobacterales</taxon>
        <taxon>Conexibacteraceae</taxon>
        <taxon>Conexibacter</taxon>
    </lineage>
</organism>
<name>D3F9Z7_CONWI</name>
<reference evidence="2" key="2">
    <citation type="submission" date="2010-01" db="EMBL/GenBank/DDBJ databases">
        <title>The complete genome of Conexibacter woesei DSM 14684.</title>
        <authorList>
            <consortium name="US DOE Joint Genome Institute (JGI-PGF)"/>
            <person name="Lucas S."/>
            <person name="Copeland A."/>
            <person name="Lapidus A."/>
            <person name="Glavina del Rio T."/>
            <person name="Dalin E."/>
            <person name="Tice H."/>
            <person name="Bruce D."/>
            <person name="Goodwin L."/>
            <person name="Pitluck S."/>
            <person name="Kyrpides N."/>
            <person name="Mavromatis K."/>
            <person name="Ivanova N."/>
            <person name="Mikhailova N."/>
            <person name="Chertkov O."/>
            <person name="Brettin T."/>
            <person name="Detter J.C."/>
            <person name="Han C."/>
            <person name="Larimer F."/>
            <person name="Land M."/>
            <person name="Hauser L."/>
            <person name="Markowitz V."/>
            <person name="Cheng J.-F."/>
            <person name="Hugenholtz P."/>
            <person name="Woyke T."/>
            <person name="Wu D."/>
            <person name="Pukall R."/>
            <person name="Steenblock K."/>
            <person name="Schneider S."/>
            <person name="Klenk H.-P."/>
            <person name="Eisen J.A."/>
        </authorList>
    </citation>
    <scope>NUCLEOTIDE SEQUENCE [LARGE SCALE GENOMIC DNA]</scope>
    <source>
        <strain evidence="2">DSM 14684 / CIP 108061 / JCM 11494 / NBRC 100937 / ID131577</strain>
    </source>
</reference>
<dbReference type="eggNOG" id="ENOG5031JJQ">
    <property type="taxonomic scope" value="Bacteria"/>
</dbReference>
<dbReference type="OrthoDB" id="5241462at2"/>
<dbReference type="HOGENOM" id="CLU_656743_0_0_11"/>
<proteinExistence type="predicted"/>
<protein>
    <submittedName>
        <fullName evidence="1">Uncharacterized protein</fullName>
    </submittedName>
</protein>
<dbReference type="RefSeq" id="WP_012936143.1">
    <property type="nucleotide sequence ID" value="NC_013739.1"/>
</dbReference>
<dbReference type="STRING" id="469383.Cwoe_4679"/>
<dbReference type="AlphaFoldDB" id="D3F9Z7"/>
<dbReference type="EMBL" id="CP001854">
    <property type="protein sequence ID" value="ADB53092.1"/>
    <property type="molecule type" value="Genomic_DNA"/>
</dbReference>